<evidence type="ECO:0000313" key="1">
    <source>
        <dbReference type="EMBL" id="MCS7479389.1"/>
    </source>
</evidence>
<dbReference type="RefSeq" id="WP_259624895.1">
    <property type="nucleotide sequence ID" value="NZ_JANYMP010000010.1"/>
</dbReference>
<evidence type="ECO:0000313" key="2">
    <source>
        <dbReference type="Proteomes" id="UP001141259"/>
    </source>
</evidence>
<dbReference type="EMBL" id="JANYMP010000010">
    <property type="protein sequence ID" value="MCS7479389.1"/>
    <property type="molecule type" value="Genomic_DNA"/>
</dbReference>
<sequence>MPERNPTAPPVPLPSEAVDVARAVVRQHFDSESEAFDDILLDYEADPDGTVRGVRLDAPVGIGIELAAITPYVLTAAGVVAGVVVEKAADSAVDSVQRWLKQAWARRRGGEDPVSAADPEGERVVTTITVNLVVLGADEQTARTVARHVVAELAEGGHREIGRPE</sequence>
<protein>
    <submittedName>
        <fullName evidence="1">Uncharacterized protein</fullName>
    </submittedName>
</protein>
<gene>
    <name evidence="1" type="ORF">NZH93_21200</name>
</gene>
<dbReference type="Proteomes" id="UP001141259">
    <property type="component" value="Unassembled WGS sequence"/>
</dbReference>
<dbReference type="AlphaFoldDB" id="A0A9X2VMY4"/>
<reference evidence="1" key="1">
    <citation type="submission" date="2022-08" db="EMBL/GenBank/DDBJ databases">
        <authorList>
            <person name="Tistechok S."/>
            <person name="Samborskyy M."/>
            <person name="Roman I."/>
        </authorList>
    </citation>
    <scope>NUCLEOTIDE SEQUENCE</scope>
    <source>
        <strain evidence="1">DSM 103496</strain>
    </source>
</reference>
<proteinExistence type="predicted"/>
<keyword evidence="2" id="KW-1185">Reference proteome</keyword>
<comment type="caution">
    <text evidence="1">The sequence shown here is derived from an EMBL/GenBank/DDBJ whole genome shotgun (WGS) entry which is preliminary data.</text>
</comment>
<accession>A0A9X2VMY4</accession>
<organism evidence="1 2">
    <name type="scientific">Umezawaea endophytica</name>
    <dbReference type="NCBI Taxonomy" id="1654476"/>
    <lineage>
        <taxon>Bacteria</taxon>
        <taxon>Bacillati</taxon>
        <taxon>Actinomycetota</taxon>
        <taxon>Actinomycetes</taxon>
        <taxon>Pseudonocardiales</taxon>
        <taxon>Pseudonocardiaceae</taxon>
        <taxon>Umezawaea</taxon>
    </lineage>
</organism>
<name>A0A9X2VMY4_9PSEU</name>